<reference evidence="1 2" key="1">
    <citation type="journal article" date="2014" name="Am. J. Bot.">
        <title>Genome assembly and annotation for red clover (Trifolium pratense; Fabaceae).</title>
        <authorList>
            <person name="Istvanek J."/>
            <person name="Jaros M."/>
            <person name="Krenek A."/>
            <person name="Repkova J."/>
        </authorList>
    </citation>
    <scope>NUCLEOTIDE SEQUENCE [LARGE SCALE GENOMIC DNA]</scope>
    <source>
        <strain evidence="2">cv. Tatra</strain>
        <tissue evidence="1">Young leaves</tissue>
    </source>
</reference>
<proteinExistence type="predicted"/>
<evidence type="ECO:0000313" key="1">
    <source>
        <dbReference type="EMBL" id="PNX68453.1"/>
    </source>
</evidence>
<accession>A0A2K3KQC4</accession>
<organism evidence="1 2">
    <name type="scientific">Trifolium pratense</name>
    <name type="common">Red clover</name>
    <dbReference type="NCBI Taxonomy" id="57577"/>
    <lineage>
        <taxon>Eukaryota</taxon>
        <taxon>Viridiplantae</taxon>
        <taxon>Streptophyta</taxon>
        <taxon>Embryophyta</taxon>
        <taxon>Tracheophyta</taxon>
        <taxon>Spermatophyta</taxon>
        <taxon>Magnoliopsida</taxon>
        <taxon>eudicotyledons</taxon>
        <taxon>Gunneridae</taxon>
        <taxon>Pentapetalae</taxon>
        <taxon>rosids</taxon>
        <taxon>fabids</taxon>
        <taxon>Fabales</taxon>
        <taxon>Fabaceae</taxon>
        <taxon>Papilionoideae</taxon>
        <taxon>50 kb inversion clade</taxon>
        <taxon>NPAAA clade</taxon>
        <taxon>Hologalegina</taxon>
        <taxon>IRL clade</taxon>
        <taxon>Trifolieae</taxon>
        <taxon>Trifolium</taxon>
    </lineage>
</organism>
<feature type="non-terminal residue" evidence="1">
    <location>
        <position position="1"/>
    </location>
</feature>
<gene>
    <name evidence="1" type="ORF">L195_g063985</name>
</gene>
<dbReference type="EMBL" id="ASHM01228356">
    <property type="protein sequence ID" value="PNX68453.1"/>
    <property type="molecule type" value="Genomic_DNA"/>
</dbReference>
<feature type="non-terminal residue" evidence="1">
    <location>
        <position position="74"/>
    </location>
</feature>
<evidence type="ECO:0000313" key="2">
    <source>
        <dbReference type="Proteomes" id="UP000236291"/>
    </source>
</evidence>
<name>A0A2K3KQC4_TRIPR</name>
<comment type="caution">
    <text evidence="1">The sequence shown here is derived from an EMBL/GenBank/DDBJ whole genome shotgun (WGS) entry which is preliminary data.</text>
</comment>
<dbReference type="Proteomes" id="UP000236291">
    <property type="component" value="Unassembled WGS sequence"/>
</dbReference>
<reference evidence="1 2" key="2">
    <citation type="journal article" date="2017" name="Front. Plant Sci.">
        <title>Gene Classification and Mining of Molecular Markers Useful in Red Clover (Trifolium pratense) Breeding.</title>
        <authorList>
            <person name="Istvanek J."/>
            <person name="Dluhosova J."/>
            <person name="Dluhos P."/>
            <person name="Patkova L."/>
            <person name="Nedelnik J."/>
            <person name="Repkova J."/>
        </authorList>
    </citation>
    <scope>NUCLEOTIDE SEQUENCE [LARGE SCALE GENOMIC DNA]</scope>
    <source>
        <strain evidence="2">cv. Tatra</strain>
        <tissue evidence="1">Young leaves</tissue>
    </source>
</reference>
<dbReference type="AlphaFoldDB" id="A0A2K3KQC4"/>
<protein>
    <submittedName>
        <fullName evidence="1">Cullin-like protein</fullName>
    </submittedName>
</protein>
<sequence>QIVGNEMEFSESLLTLLPEKIVDFESLKANGFNVKPYFTSQGWDKYFEMLNGPIYPDLLKHFWMKAKVFTKVEA</sequence>